<dbReference type="AlphaFoldDB" id="A0A915KTM2"/>
<keyword evidence="2" id="KW-1185">Reference proteome</keyword>
<protein>
    <submittedName>
        <fullName evidence="3">Uncharacterized protein</fullName>
    </submittedName>
</protein>
<accession>A0A915KTM2</accession>
<name>A0A915KTM2_ROMCU</name>
<keyword evidence="1" id="KW-0732">Signal</keyword>
<proteinExistence type="predicted"/>
<evidence type="ECO:0000313" key="3">
    <source>
        <dbReference type="WBParaSite" id="nRc.2.0.1.t41826-RA"/>
    </source>
</evidence>
<sequence length="62" mass="7308">MFLSKLFPVLLWIIFMMKPIYEDITPDEDDIPIEILEDITSYEDEVILDVDLENITSEEEEG</sequence>
<feature type="chain" id="PRO_5037595878" evidence="1">
    <location>
        <begin position="23"/>
        <end position="62"/>
    </location>
</feature>
<feature type="signal peptide" evidence="1">
    <location>
        <begin position="1"/>
        <end position="22"/>
    </location>
</feature>
<organism evidence="2 3">
    <name type="scientific">Romanomermis culicivorax</name>
    <name type="common">Nematode worm</name>
    <dbReference type="NCBI Taxonomy" id="13658"/>
    <lineage>
        <taxon>Eukaryota</taxon>
        <taxon>Metazoa</taxon>
        <taxon>Ecdysozoa</taxon>
        <taxon>Nematoda</taxon>
        <taxon>Enoplea</taxon>
        <taxon>Dorylaimia</taxon>
        <taxon>Mermithida</taxon>
        <taxon>Mermithoidea</taxon>
        <taxon>Mermithidae</taxon>
        <taxon>Romanomermis</taxon>
    </lineage>
</organism>
<dbReference type="WBParaSite" id="nRc.2.0.1.t41826-RA">
    <property type="protein sequence ID" value="nRc.2.0.1.t41826-RA"/>
    <property type="gene ID" value="nRc.2.0.1.g41826"/>
</dbReference>
<reference evidence="3" key="1">
    <citation type="submission" date="2022-11" db="UniProtKB">
        <authorList>
            <consortium name="WormBaseParasite"/>
        </authorList>
    </citation>
    <scope>IDENTIFICATION</scope>
</reference>
<evidence type="ECO:0000313" key="2">
    <source>
        <dbReference type="Proteomes" id="UP000887565"/>
    </source>
</evidence>
<evidence type="ECO:0000256" key="1">
    <source>
        <dbReference type="SAM" id="SignalP"/>
    </source>
</evidence>
<dbReference type="Proteomes" id="UP000887565">
    <property type="component" value="Unplaced"/>
</dbReference>